<dbReference type="InterPro" id="IPR006311">
    <property type="entry name" value="TAT_signal"/>
</dbReference>
<feature type="signal peptide" evidence="1">
    <location>
        <begin position="1"/>
        <end position="31"/>
    </location>
</feature>
<keyword evidence="1" id="KW-0732">Signal</keyword>
<dbReference type="EMBL" id="JAKXMK010000061">
    <property type="protein sequence ID" value="MCH6172248.1"/>
    <property type="molecule type" value="Genomic_DNA"/>
</dbReference>
<dbReference type="RefSeq" id="WP_241043053.1">
    <property type="nucleotide sequence ID" value="NZ_BAAAJF010000070.1"/>
</dbReference>
<dbReference type="PROSITE" id="PS51318">
    <property type="entry name" value="TAT"/>
    <property type="match status" value="1"/>
</dbReference>
<reference evidence="2 3" key="1">
    <citation type="submission" date="2022-03" db="EMBL/GenBank/DDBJ databases">
        <title>Pseudonocardia alaer sp. nov., a novel actinomycete isolated from reed forest soil.</title>
        <authorList>
            <person name="Wang L."/>
        </authorList>
    </citation>
    <scope>NUCLEOTIDE SEQUENCE [LARGE SCALE GENOMIC DNA]</scope>
    <source>
        <strain evidence="2 3">Y-16303</strain>
    </source>
</reference>
<evidence type="ECO:0000256" key="1">
    <source>
        <dbReference type="SAM" id="SignalP"/>
    </source>
</evidence>
<dbReference type="Proteomes" id="UP001299970">
    <property type="component" value="Unassembled WGS sequence"/>
</dbReference>
<gene>
    <name evidence="2" type="ORF">MMF94_41785</name>
</gene>
<organism evidence="2 3">
    <name type="scientific">Pseudonocardia alaniniphila</name>
    <dbReference type="NCBI Taxonomy" id="75291"/>
    <lineage>
        <taxon>Bacteria</taxon>
        <taxon>Bacillati</taxon>
        <taxon>Actinomycetota</taxon>
        <taxon>Actinomycetes</taxon>
        <taxon>Pseudonocardiales</taxon>
        <taxon>Pseudonocardiaceae</taxon>
        <taxon>Pseudonocardia</taxon>
    </lineage>
</organism>
<name>A0ABS9TUK3_9PSEU</name>
<evidence type="ECO:0000313" key="2">
    <source>
        <dbReference type="EMBL" id="MCH6172248.1"/>
    </source>
</evidence>
<evidence type="ECO:0000313" key="3">
    <source>
        <dbReference type="Proteomes" id="UP001299970"/>
    </source>
</evidence>
<comment type="caution">
    <text evidence="2">The sequence shown here is derived from an EMBL/GenBank/DDBJ whole genome shotgun (WGS) entry which is preliminary data.</text>
</comment>
<proteinExistence type="predicted"/>
<sequence length="66" mass="6537">MSNWKRRLVLAAGATALAAGAAMLPAATAMAAPMPAGGVTTSQTASAPSAPSPLCADQWGMMTWCS</sequence>
<feature type="chain" id="PRO_5047410303" evidence="1">
    <location>
        <begin position="32"/>
        <end position="66"/>
    </location>
</feature>
<keyword evidence="3" id="KW-1185">Reference proteome</keyword>
<accession>A0ABS9TUK3</accession>
<protein>
    <submittedName>
        <fullName evidence="2">Uncharacterized protein</fullName>
    </submittedName>
</protein>